<reference evidence="7" key="1">
    <citation type="submission" date="2022-11" db="EMBL/GenBank/DDBJ databases">
        <authorList>
            <person name="Somphong A."/>
            <person name="Phongsopitanun W."/>
        </authorList>
    </citation>
    <scope>NUCLEOTIDE SEQUENCE</scope>
    <source>
        <strain evidence="7">Pm04-4</strain>
    </source>
</reference>
<evidence type="ECO:0000313" key="7">
    <source>
        <dbReference type="EMBL" id="MCY1145230.1"/>
    </source>
</evidence>
<feature type="transmembrane region" description="Helical" evidence="5">
    <location>
        <begin position="130"/>
        <end position="152"/>
    </location>
</feature>
<feature type="transmembrane region" description="Helical" evidence="5">
    <location>
        <begin position="184"/>
        <end position="205"/>
    </location>
</feature>
<dbReference type="InterPro" id="IPR013525">
    <property type="entry name" value="ABC2_TM"/>
</dbReference>
<accession>A0ABT4BI16</accession>
<evidence type="ECO:0000313" key="8">
    <source>
        <dbReference type="Proteomes" id="UP001151002"/>
    </source>
</evidence>
<evidence type="ECO:0000256" key="1">
    <source>
        <dbReference type="ARBA" id="ARBA00004141"/>
    </source>
</evidence>
<gene>
    <name evidence="7" type="ORF">OWR29_45125</name>
</gene>
<protein>
    <submittedName>
        <fullName evidence="7">ABC transporter permease</fullName>
    </submittedName>
</protein>
<dbReference type="RefSeq" id="WP_267569833.1">
    <property type="nucleotide sequence ID" value="NZ_JAPNTZ010000024.1"/>
</dbReference>
<sequence length="355" mass="37965">MSTYAAAKVVAAREIRVKLRDKTFIFSTVFFLLFAIAVTVLPVLFSGGATTVAVADQATATRLQQQEDLEVRVVASDAAAEQLVRDGDVDAAVVSGPEVIAMSDRPGDVVNALSTQPPVRLLDVDAVDPFLAYIVPFALAFVFFFTSFLFGLQIAQSVTEEKQTRIVEILVASVPTRALLAGKVAALTLLAFAQVALIAIVTLIGARLAGLDRGVLHLLQPTIGWFVAFFLIGFVMLAALWAGVGALASRPEDLNSSSQPVQMAVMLPFFAVIFFGENDLAMRVFSYIPFSAPTAMPTRIFNGDAALWEPFVSLGIMAVTAAALLAVGARVYEGSLLRTNGKTSWATAWRSRTTV</sequence>
<comment type="subcellular location">
    <subcellularLocation>
        <location evidence="1">Membrane</location>
        <topology evidence="1">Multi-pass membrane protein</topology>
    </subcellularLocation>
</comment>
<dbReference type="EMBL" id="JAPNTZ010000024">
    <property type="protein sequence ID" value="MCY1145230.1"/>
    <property type="molecule type" value="Genomic_DNA"/>
</dbReference>
<evidence type="ECO:0000256" key="4">
    <source>
        <dbReference type="ARBA" id="ARBA00023136"/>
    </source>
</evidence>
<feature type="transmembrane region" description="Helical" evidence="5">
    <location>
        <begin position="23"/>
        <end position="45"/>
    </location>
</feature>
<feature type="transmembrane region" description="Helical" evidence="5">
    <location>
        <begin position="260"/>
        <end position="276"/>
    </location>
</feature>
<evidence type="ECO:0000256" key="3">
    <source>
        <dbReference type="ARBA" id="ARBA00022989"/>
    </source>
</evidence>
<evidence type="ECO:0000256" key="2">
    <source>
        <dbReference type="ARBA" id="ARBA00022692"/>
    </source>
</evidence>
<evidence type="ECO:0000256" key="5">
    <source>
        <dbReference type="SAM" id="Phobius"/>
    </source>
</evidence>
<dbReference type="Proteomes" id="UP001151002">
    <property type="component" value="Unassembled WGS sequence"/>
</dbReference>
<keyword evidence="3 5" id="KW-1133">Transmembrane helix</keyword>
<proteinExistence type="predicted"/>
<name>A0ABT4BI16_9ACTN</name>
<evidence type="ECO:0000259" key="6">
    <source>
        <dbReference type="Pfam" id="PF12698"/>
    </source>
</evidence>
<keyword evidence="4 5" id="KW-0472">Membrane</keyword>
<feature type="transmembrane region" description="Helical" evidence="5">
    <location>
        <begin position="311"/>
        <end position="332"/>
    </location>
</feature>
<keyword evidence="2 5" id="KW-0812">Transmembrane</keyword>
<feature type="transmembrane region" description="Helical" evidence="5">
    <location>
        <begin position="225"/>
        <end position="248"/>
    </location>
</feature>
<dbReference type="Pfam" id="PF12698">
    <property type="entry name" value="ABC2_membrane_3"/>
    <property type="match status" value="1"/>
</dbReference>
<keyword evidence="8" id="KW-1185">Reference proteome</keyword>
<comment type="caution">
    <text evidence="7">The sequence shown here is derived from an EMBL/GenBank/DDBJ whole genome shotgun (WGS) entry which is preliminary data.</text>
</comment>
<feature type="domain" description="ABC-2 type transporter transmembrane" evidence="6">
    <location>
        <begin position="134"/>
        <end position="329"/>
    </location>
</feature>
<organism evidence="7 8">
    <name type="scientific">Paractinoplanes pyxinae</name>
    <dbReference type="NCBI Taxonomy" id="2997416"/>
    <lineage>
        <taxon>Bacteria</taxon>
        <taxon>Bacillati</taxon>
        <taxon>Actinomycetota</taxon>
        <taxon>Actinomycetes</taxon>
        <taxon>Micromonosporales</taxon>
        <taxon>Micromonosporaceae</taxon>
        <taxon>Paractinoplanes</taxon>
    </lineage>
</organism>